<dbReference type="GO" id="GO:0005737">
    <property type="term" value="C:cytoplasm"/>
    <property type="evidence" value="ECO:0007669"/>
    <property type="project" value="TreeGrafter"/>
</dbReference>
<dbReference type="OrthoDB" id="10261556at2759"/>
<evidence type="ECO:0000256" key="7">
    <source>
        <dbReference type="ARBA" id="ARBA00022840"/>
    </source>
</evidence>
<dbReference type="Proteomes" id="UP000271974">
    <property type="component" value="Unassembled WGS sequence"/>
</dbReference>
<dbReference type="EC" id="5.6.2.4" evidence="12"/>
<keyword evidence="10" id="KW-0539">Nucleus</keyword>
<feature type="compositionally biased region" description="Low complexity" evidence="14">
    <location>
        <begin position="715"/>
        <end position="740"/>
    </location>
</feature>
<evidence type="ECO:0000256" key="2">
    <source>
        <dbReference type="ARBA" id="ARBA00005446"/>
    </source>
</evidence>
<feature type="region of interest" description="Disordered" evidence="14">
    <location>
        <begin position="864"/>
        <end position="993"/>
    </location>
</feature>
<dbReference type="FunFam" id="3.40.50.300:FF:000444">
    <property type="entry name" value="ATP-dependent DNA helicase"/>
    <property type="match status" value="1"/>
</dbReference>
<evidence type="ECO:0000256" key="14">
    <source>
        <dbReference type="SAM" id="MobiDB-lite"/>
    </source>
</evidence>
<dbReference type="GO" id="GO:0009378">
    <property type="term" value="F:four-way junction helicase activity"/>
    <property type="evidence" value="ECO:0007669"/>
    <property type="project" value="TreeGrafter"/>
</dbReference>
<evidence type="ECO:0000256" key="6">
    <source>
        <dbReference type="ARBA" id="ARBA00022806"/>
    </source>
</evidence>
<dbReference type="GO" id="GO:0046872">
    <property type="term" value="F:metal ion binding"/>
    <property type="evidence" value="ECO:0007669"/>
    <property type="project" value="UniProtKB-KW"/>
</dbReference>
<dbReference type="Gene3D" id="6.10.250.2460">
    <property type="match status" value="1"/>
</dbReference>
<keyword evidence="6" id="KW-0347">Helicase</keyword>
<evidence type="ECO:0000256" key="4">
    <source>
        <dbReference type="ARBA" id="ARBA00022741"/>
    </source>
</evidence>
<keyword evidence="3" id="KW-0479">Metal-binding</keyword>
<keyword evidence="5" id="KW-0378">Hydrolase</keyword>
<dbReference type="CDD" id="cd18794">
    <property type="entry name" value="SF2_C_RecQ"/>
    <property type="match status" value="1"/>
</dbReference>
<dbReference type="GO" id="GO:0005634">
    <property type="term" value="C:nucleus"/>
    <property type="evidence" value="ECO:0007669"/>
    <property type="project" value="UniProtKB-SubCell"/>
</dbReference>
<feature type="compositionally biased region" description="Basic and acidic residues" evidence="14">
    <location>
        <begin position="481"/>
        <end position="513"/>
    </location>
</feature>
<dbReference type="PANTHER" id="PTHR13710">
    <property type="entry name" value="DNA HELICASE RECQ FAMILY MEMBER"/>
    <property type="match status" value="1"/>
</dbReference>
<feature type="domain" description="Helicase C-terminal" evidence="16">
    <location>
        <begin position="233"/>
        <end position="393"/>
    </location>
</feature>
<dbReference type="InterPro" id="IPR027417">
    <property type="entry name" value="P-loop_NTPase"/>
</dbReference>
<dbReference type="InterPro" id="IPR013257">
    <property type="entry name" value="SRI"/>
</dbReference>
<dbReference type="SUPFAM" id="SSF52540">
    <property type="entry name" value="P-loop containing nucleoside triphosphate hydrolases"/>
    <property type="match status" value="1"/>
</dbReference>
<evidence type="ECO:0000256" key="8">
    <source>
        <dbReference type="ARBA" id="ARBA00023125"/>
    </source>
</evidence>
<dbReference type="GO" id="GO:0005694">
    <property type="term" value="C:chromosome"/>
    <property type="evidence" value="ECO:0007669"/>
    <property type="project" value="InterPro"/>
</dbReference>
<name>A0A3S1AF05_ELYCH</name>
<dbReference type="PANTHER" id="PTHR13710:SF152">
    <property type="entry name" value="ATP-DEPENDENT DNA HELICASE Q5"/>
    <property type="match status" value="1"/>
</dbReference>
<evidence type="ECO:0000256" key="5">
    <source>
        <dbReference type="ARBA" id="ARBA00022801"/>
    </source>
</evidence>
<comment type="catalytic activity">
    <reaction evidence="13">
        <text>ATP + H2O = ADP + phosphate + H(+)</text>
        <dbReference type="Rhea" id="RHEA:13065"/>
        <dbReference type="ChEBI" id="CHEBI:15377"/>
        <dbReference type="ChEBI" id="CHEBI:15378"/>
        <dbReference type="ChEBI" id="CHEBI:30616"/>
        <dbReference type="ChEBI" id="CHEBI:43474"/>
        <dbReference type="ChEBI" id="CHEBI:456216"/>
    </reaction>
</comment>
<evidence type="ECO:0000259" key="15">
    <source>
        <dbReference type="PROSITE" id="PS51192"/>
    </source>
</evidence>
<dbReference type="InterPro" id="IPR014001">
    <property type="entry name" value="Helicase_ATP-bd"/>
</dbReference>
<evidence type="ECO:0000256" key="3">
    <source>
        <dbReference type="ARBA" id="ARBA00022723"/>
    </source>
</evidence>
<feature type="compositionally biased region" description="Basic and acidic residues" evidence="14">
    <location>
        <begin position="962"/>
        <end position="993"/>
    </location>
</feature>
<dbReference type="PROSITE" id="PS51192">
    <property type="entry name" value="HELICASE_ATP_BIND_1"/>
    <property type="match status" value="1"/>
</dbReference>
<feature type="compositionally biased region" description="Basic and acidic residues" evidence="14">
    <location>
        <begin position="885"/>
        <end position="897"/>
    </location>
</feature>
<evidence type="ECO:0000259" key="16">
    <source>
        <dbReference type="PROSITE" id="PS51194"/>
    </source>
</evidence>
<dbReference type="GO" id="GO:0043138">
    <property type="term" value="F:3'-5' DNA helicase activity"/>
    <property type="evidence" value="ECO:0007669"/>
    <property type="project" value="UniProtKB-EC"/>
</dbReference>
<feature type="region of interest" description="Disordered" evidence="14">
    <location>
        <begin position="474"/>
        <end position="547"/>
    </location>
</feature>
<dbReference type="PROSITE" id="PS00690">
    <property type="entry name" value="DEAH_ATP_HELICASE"/>
    <property type="match status" value="1"/>
</dbReference>
<dbReference type="SMART" id="SM00490">
    <property type="entry name" value="HELICc"/>
    <property type="match status" value="1"/>
</dbReference>
<protein>
    <recommendedName>
        <fullName evidence="12">DNA 3'-5' helicase</fullName>
        <ecNumber evidence="12">5.6.2.4</ecNumber>
    </recommendedName>
</protein>
<dbReference type="Pfam" id="PF00271">
    <property type="entry name" value="Helicase_C"/>
    <property type="match status" value="1"/>
</dbReference>
<dbReference type="Pfam" id="PF00270">
    <property type="entry name" value="DEAD"/>
    <property type="match status" value="1"/>
</dbReference>
<dbReference type="InterPro" id="IPR004589">
    <property type="entry name" value="DNA_helicase_ATP-dep_RecQ"/>
</dbReference>
<sequence>MAIDFGDATIVLKKVFKHRDFRSYTQRDAVKAVLQADSDVYVAMPTGAGKSLCYQLPAVLAEGVTLVVSPLIALMQDQLEHLADIGIHAETINSKLRVDERTRIVSDLLSREPKVKLLYITPEQAATESFRSIVEKMHARGKVSYFVVDEAHCVSQWGHDFRADYLKLGQFRAKIPGVPCIALTATATAAVVADIFKQLRLREPVKRFKVSSFRGNLCYEVVMKEFLRDPNADLLKFCLSCLGGHPEAGENWNSKGCGIVYCRSREGCEEIAGLLSRKGLPARPYHAGLKSKLREQTQLDWMEGRIPVIAATISFGMGVDKANVRFVAHWTMPKSMAGYYQESGRAGRDRLPAYCRLYYSQREKNTVAFLINMESNRRNKSAESNKAHTKAAQDSFETLCKFCETAQCRHWSIAQYFGDEKPPCDRACDACKDPKRVQAEILNMQRGAFNTSMKKGLGSAMVVVDEDAPMDMYGGGRKGAKKETEDYDRGEVDSGDEGEYHRERAQAEQEKNQRTSLIRREFKKRKGAQNISQETKNEEFEAPSPLCPLRDASSQRIPKLAVKTREHCLEMLEKALYENFVAAFTENDKRIVNREVESRDCALNAEHEAFLSSKLATSYKSSIMKLVSEARKLTQSHTPHPCFLVSFDMDLDLTEEGTGCNSHALSDSTDDVGDEISDSPSKDKNEAGISASSVFQTASELLSRSKGVNKPFKPPSMARSLPSSSSTVTTSINSNSCSSKVTEKKHSGLSSGFCTASELDSTSDGNLSAKPFSKYSVISKLFGEGSDEEDLGPQKYPESFPKTSVNFKEIDSPTPSTNLLIDLTNDEATDTSAKSVKKSSTKKNVGKSTNIPKIVYFFERKDKEEDGNEKLEPGTTNSPSLSSFESKETGVDIESKKSSSTISNSSCDPKESKNLHHPTKSLSKNSKAGGSFSSSRNSKKRNISDEQLSMVNTLDNYISKRPKTDGVQKAVAETEDRESSKEKTSHDSSRSTKDISQMKLVADFVVKYLTPYYKEKRFASKELFKAVAKSITQKIHFECKGFSDAGKEEAKQQVKSFMSKHKEVTDATDLKELTS</sequence>
<dbReference type="STRING" id="188477.A0A3S1AF05"/>
<dbReference type="InterPro" id="IPR001650">
    <property type="entry name" value="Helicase_C-like"/>
</dbReference>
<dbReference type="EMBL" id="RQTK01000039">
    <property type="protein sequence ID" value="RUS90125.1"/>
    <property type="molecule type" value="Genomic_DNA"/>
</dbReference>
<feature type="region of interest" description="Disordered" evidence="14">
    <location>
        <begin position="705"/>
        <end position="749"/>
    </location>
</feature>
<dbReference type="NCBIfam" id="TIGR00614">
    <property type="entry name" value="recQ_fam"/>
    <property type="match status" value="1"/>
</dbReference>
<dbReference type="GO" id="GO:0006355">
    <property type="term" value="P:regulation of DNA-templated transcription"/>
    <property type="evidence" value="ECO:0007669"/>
    <property type="project" value="InterPro"/>
</dbReference>
<keyword evidence="18" id="KW-1185">Reference proteome</keyword>
<accession>A0A3S1AF05</accession>
<dbReference type="GO" id="GO:0005524">
    <property type="term" value="F:ATP binding"/>
    <property type="evidence" value="ECO:0007669"/>
    <property type="project" value="UniProtKB-KW"/>
</dbReference>
<feature type="compositionally biased region" description="Low complexity" evidence="14">
    <location>
        <begin position="923"/>
        <end position="936"/>
    </location>
</feature>
<keyword evidence="8" id="KW-0238">DNA-binding</keyword>
<feature type="compositionally biased region" description="Acidic residues" evidence="14">
    <location>
        <begin position="668"/>
        <end position="677"/>
    </location>
</feature>
<feature type="region of interest" description="Disordered" evidence="14">
    <location>
        <begin position="662"/>
        <end position="690"/>
    </location>
</feature>
<proteinExistence type="inferred from homology"/>
<feature type="compositionally biased region" description="Polar residues" evidence="14">
    <location>
        <begin position="874"/>
        <end position="884"/>
    </location>
</feature>
<gene>
    <name evidence="17" type="ORF">EGW08_002092</name>
</gene>
<evidence type="ECO:0000256" key="9">
    <source>
        <dbReference type="ARBA" id="ARBA00023235"/>
    </source>
</evidence>
<keyword evidence="7" id="KW-0067">ATP-binding</keyword>
<keyword evidence="4" id="KW-0547">Nucleotide-binding</keyword>
<dbReference type="AlphaFoldDB" id="A0A3S1AF05"/>
<comment type="subcellular location">
    <subcellularLocation>
        <location evidence="1">Nucleus</location>
    </subcellularLocation>
</comment>
<dbReference type="InterPro" id="IPR011545">
    <property type="entry name" value="DEAD/DEAH_box_helicase_dom"/>
</dbReference>
<evidence type="ECO:0000256" key="1">
    <source>
        <dbReference type="ARBA" id="ARBA00004123"/>
    </source>
</evidence>
<dbReference type="Pfam" id="PF16124">
    <property type="entry name" value="RecQ_Zn_bind"/>
    <property type="match status" value="1"/>
</dbReference>
<feature type="domain" description="Helicase ATP-binding" evidence="15">
    <location>
        <begin position="31"/>
        <end position="205"/>
    </location>
</feature>
<comment type="similarity">
    <text evidence="2">Belongs to the helicase family. RecQ subfamily.</text>
</comment>
<dbReference type="GO" id="GO:0003677">
    <property type="term" value="F:DNA binding"/>
    <property type="evidence" value="ECO:0007669"/>
    <property type="project" value="UniProtKB-KW"/>
</dbReference>
<dbReference type="GO" id="GO:0000724">
    <property type="term" value="P:double-strand break repair via homologous recombination"/>
    <property type="evidence" value="ECO:0007669"/>
    <property type="project" value="TreeGrafter"/>
</dbReference>
<comment type="caution">
    <text evidence="17">The sequence shown here is derived from an EMBL/GenBank/DDBJ whole genome shotgun (WGS) entry which is preliminary data.</text>
</comment>
<organism evidence="17 18">
    <name type="scientific">Elysia chlorotica</name>
    <name type="common">Eastern emerald elysia</name>
    <name type="synonym">Sea slug</name>
    <dbReference type="NCBI Taxonomy" id="188477"/>
    <lineage>
        <taxon>Eukaryota</taxon>
        <taxon>Metazoa</taxon>
        <taxon>Spiralia</taxon>
        <taxon>Lophotrochozoa</taxon>
        <taxon>Mollusca</taxon>
        <taxon>Gastropoda</taxon>
        <taxon>Heterobranchia</taxon>
        <taxon>Euthyneura</taxon>
        <taxon>Panpulmonata</taxon>
        <taxon>Sacoglossa</taxon>
        <taxon>Placobranchoidea</taxon>
        <taxon>Plakobranchidae</taxon>
        <taxon>Elysia</taxon>
    </lineage>
</organism>
<comment type="catalytic activity">
    <reaction evidence="11">
        <text>Couples ATP hydrolysis with the unwinding of duplex DNA by translocating in the 3'-5' direction.</text>
        <dbReference type="EC" id="5.6.2.4"/>
    </reaction>
</comment>
<evidence type="ECO:0000313" key="18">
    <source>
        <dbReference type="Proteomes" id="UP000271974"/>
    </source>
</evidence>
<reference evidence="17 18" key="1">
    <citation type="submission" date="2019-01" db="EMBL/GenBank/DDBJ databases">
        <title>A draft genome assembly of the solar-powered sea slug Elysia chlorotica.</title>
        <authorList>
            <person name="Cai H."/>
            <person name="Li Q."/>
            <person name="Fang X."/>
            <person name="Li J."/>
            <person name="Curtis N.E."/>
            <person name="Altenburger A."/>
            <person name="Shibata T."/>
            <person name="Feng M."/>
            <person name="Maeda T."/>
            <person name="Schwartz J.A."/>
            <person name="Shigenobu S."/>
            <person name="Lundholm N."/>
            <person name="Nishiyama T."/>
            <person name="Yang H."/>
            <person name="Hasebe M."/>
            <person name="Li S."/>
            <person name="Pierce S.K."/>
            <person name="Wang J."/>
        </authorList>
    </citation>
    <scope>NUCLEOTIDE SEQUENCE [LARGE SCALE GENOMIC DNA]</scope>
    <source>
        <strain evidence="17">EC2010</strain>
        <tissue evidence="17">Whole organism of an adult</tissue>
    </source>
</reference>
<dbReference type="Pfam" id="PF08236">
    <property type="entry name" value="SRI"/>
    <property type="match status" value="1"/>
</dbReference>
<dbReference type="Gene3D" id="3.40.50.300">
    <property type="entry name" value="P-loop containing nucleotide triphosphate hydrolases"/>
    <property type="match status" value="2"/>
</dbReference>
<dbReference type="GO" id="GO:0016787">
    <property type="term" value="F:hydrolase activity"/>
    <property type="evidence" value="ECO:0007669"/>
    <property type="project" value="UniProtKB-KW"/>
</dbReference>
<dbReference type="Gene3D" id="6.10.250.3140">
    <property type="match status" value="1"/>
</dbReference>
<feature type="compositionally biased region" description="Polar residues" evidence="14">
    <location>
        <begin position="945"/>
        <end position="956"/>
    </location>
</feature>
<dbReference type="PROSITE" id="PS51194">
    <property type="entry name" value="HELICASE_CTER"/>
    <property type="match status" value="1"/>
</dbReference>
<evidence type="ECO:0000256" key="11">
    <source>
        <dbReference type="ARBA" id="ARBA00034617"/>
    </source>
</evidence>
<dbReference type="SMART" id="SM00487">
    <property type="entry name" value="DEXDc"/>
    <property type="match status" value="1"/>
</dbReference>
<dbReference type="InterPro" id="IPR002464">
    <property type="entry name" value="DNA/RNA_helicase_DEAH_CS"/>
</dbReference>
<evidence type="ECO:0000256" key="13">
    <source>
        <dbReference type="ARBA" id="ARBA00049360"/>
    </source>
</evidence>
<evidence type="ECO:0000313" key="17">
    <source>
        <dbReference type="EMBL" id="RUS90125.1"/>
    </source>
</evidence>
<evidence type="ECO:0000256" key="12">
    <source>
        <dbReference type="ARBA" id="ARBA00034808"/>
    </source>
</evidence>
<evidence type="ECO:0000256" key="10">
    <source>
        <dbReference type="ARBA" id="ARBA00023242"/>
    </source>
</evidence>
<dbReference type="InterPro" id="IPR032284">
    <property type="entry name" value="RecQ_Zn-bd"/>
</dbReference>
<keyword evidence="9" id="KW-0413">Isomerase</keyword>